<proteinExistence type="predicted"/>
<evidence type="ECO:0000256" key="1">
    <source>
        <dbReference type="SAM" id="Phobius"/>
    </source>
</evidence>
<organism evidence="3 7">
    <name type="scientific">Cafeteria roenbergensis</name>
    <name type="common">Marine flagellate</name>
    <dbReference type="NCBI Taxonomy" id="33653"/>
    <lineage>
        <taxon>Eukaryota</taxon>
        <taxon>Sar</taxon>
        <taxon>Stramenopiles</taxon>
        <taxon>Bigyra</taxon>
        <taxon>Opalozoa</taxon>
        <taxon>Bicosoecida</taxon>
        <taxon>Cafeteriaceae</taxon>
        <taxon>Cafeteria</taxon>
    </lineage>
</organism>
<dbReference type="EMBL" id="VLTL01000258">
    <property type="protein sequence ID" value="KAA0148649.1"/>
    <property type="molecule type" value="Genomic_DNA"/>
</dbReference>
<dbReference type="Proteomes" id="UP000323011">
    <property type="component" value="Unassembled WGS sequence"/>
</dbReference>
<keyword evidence="7" id="KW-1185">Reference proteome</keyword>
<feature type="transmembrane region" description="Helical" evidence="1">
    <location>
        <begin position="24"/>
        <end position="40"/>
    </location>
</feature>
<keyword evidence="1" id="KW-1133">Transmembrane helix</keyword>
<sequence length="102" mass="11451">MASRKASNVISGNMGRVWATQKETWPVMACMGVAFGWMLYMGSRALFTSPECLLTNRKARCSAVRPAEVAEAGEKWLSVRKPYIVKDISQIGVKVNEYKYRS</sequence>
<dbReference type="Proteomes" id="UP000324907">
    <property type="component" value="Unassembled WGS sequence"/>
</dbReference>
<evidence type="ECO:0000313" key="8">
    <source>
        <dbReference type="Proteomes" id="UP000324907"/>
    </source>
</evidence>
<evidence type="ECO:0000313" key="3">
    <source>
        <dbReference type="EMBL" id="KAA0156220.1"/>
    </source>
</evidence>
<accession>A0A5A8CVK9</accession>
<evidence type="ECO:0000313" key="2">
    <source>
        <dbReference type="EMBL" id="KAA0148649.1"/>
    </source>
</evidence>
<dbReference type="InterPro" id="IPR010530">
    <property type="entry name" value="B12D"/>
</dbReference>
<evidence type="ECO:0000313" key="6">
    <source>
        <dbReference type="Proteomes" id="UP000322899"/>
    </source>
</evidence>
<reference evidence="6 7" key="1">
    <citation type="submission" date="2019-07" db="EMBL/GenBank/DDBJ databases">
        <title>Genomes of Cafeteria roenbergensis.</title>
        <authorList>
            <person name="Fischer M.G."/>
            <person name="Hackl T."/>
            <person name="Roman M."/>
        </authorList>
    </citation>
    <scope>NUCLEOTIDE SEQUENCE [LARGE SCALE GENOMIC DNA]</scope>
    <source>
        <strain evidence="3 7">BVI</strain>
        <strain evidence="4 9">Cflag</strain>
        <strain evidence="5 6">E4-10P</strain>
        <strain evidence="2 8">RCC970-E3</strain>
    </source>
</reference>
<evidence type="ECO:0000313" key="9">
    <source>
        <dbReference type="Proteomes" id="UP000325113"/>
    </source>
</evidence>
<keyword evidence="1" id="KW-0812">Transmembrane</keyword>
<comment type="caution">
    <text evidence="3">The sequence shown here is derived from an EMBL/GenBank/DDBJ whole genome shotgun (WGS) entry which is preliminary data.</text>
</comment>
<name>A0A5A8CVK9_CAFRO</name>
<dbReference type="EMBL" id="VLTM01000039">
    <property type="protein sequence ID" value="KAA0160953.1"/>
    <property type="molecule type" value="Genomic_DNA"/>
</dbReference>
<protein>
    <submittedName>
        <fullName evidence="3">Uncharacterized protein</fullName>
    </submittedName>
</protein>
<keyword evidence="1" id="KW-0472">Membrane</keyword>
<dbReference type="EMBL" id="VLTN01000004">
    <property type="protein sequence ID" value="KAA0156220.1"/>
    <property type="molecule type" value="Genomic_DNA"/>
</dbReference>
<dbReference type="Pfam" id="PF06522">
    <property type="entry name" value="B12D"/>
    <property type="match status" value="1"/>
</dbReference>
<dbReference type="Proteomes" id="UP000322899">
    <property type="component" value="Unassembled WGS sequence"/>
</dbReference>
<evidence type="ECO:0000313" key="7">
    <source>
        <dbReference type="Proteomes" id="UP000323011"/>
    </source>
</evidence>
<evidence type="ECO:0000313" key="5">
    <source>
        <dbReference type="EMBL" id="KAA0177591.1"/>
    </source>
</evidence>
<dbReference type="EMBL" id="VLTO01000003">
    <property type="protein sequence ID" value="KAA0177591.1"/>
    <property type="molecule type" value="Genomic_DNA"/>
</dbReference>
<dbReference type="AlphaFoldDB" id="A0A5A8CVK9"/>
<dbReference type="Proteomes" id="UP000325113">
    <property type="component" value="Unassembled WGS sequence"/>
</dbReference>
<evidence type="ECO:0000313" key="4">
    <source>
        <dbReference type="EMBL" id="KAA0160953.1"/>
    </source>
</evidence>
<gene>
    <name evidence="5" type="ORF">FNF27_00761</name>
    <name evidence="2" type="ORF">FNF28_07419</name>
    <name evidence="3" type="ORF">FNF29_01010</name>
    <name evidence="4" type="ORF">FNF31_04025</name>
</gene>